<dbReference type="GO" id="GO:0046872">
    <property type="term" value="F:metal ion binding"/>
    <property type="evidence" value="ECO:0007669"/>
    <property type="project" value="UniProtKB-UniRule"/>
</dbReference>
<evidence type="ECO:0000256" key="10">
    <source>
        <dbReference type="ARBA" id="ARBA00023136"/>
    </source>
</evidence>
<keyword evidence="13" id="KW-1133">Transmembrane helix</keyword>
<comment type="similarity">
    <text evidence="12 13">Belongs to the cytochrome b5 family.</text>
</comment>
<dbReference type="PANTHER" id="PTHR19359">
    <property type="entry name" value="CYTOCHROME B5"/>
    <property type="match status" value="1"/>
</dbReference>
<evidence type="ECO:0000313" key="15">
    <source>
        <dbReference type="EMBL" id="KID65058.1"/>
    </source>
</evidence>
<sequence length="132" mass="14285">MSKEFTIEQLSNYNTKKELFVAIRGYVYDVTGFLEDHPGGDEVLMDVAGQEATEAYDDAGHSEDADKTLDKFLIGRLNAPAGAGAGKTRNKGTVGSTQKSLQSLLLRTMFYLVAIFVSAGAFSYLKIYVAGS</sequence>
<evidence type="ECO:0000313" key="16">
    <source>
        <dbReference type="Proteomes" id="UP000031186"/>
    </source>
</evidence>
<reference evidence="15 16" key="1">
    <citation type="journal article" date="2014" name="Proc. Natl. Acad. Sci. U.S.A.">
        <title>Trajectory and genomic determinants of fungal-pathogen speciation and host adaptation.</title>
        <authorList>
            <person name="Hu X."/>
            <person name="Xiao G."/>
            <person name="Zheng P."/>
            <person name="Shang Y."/>
            <person name="Su Y."/>
            <person name="Zhang X."/>
            <person name="Liu X."/>
            <person name="Zhan S."/>
            <person name="St Leger R.J."/>
            <person name="Wang C."/>
        </authorList>
    </citation>
    <scope>NUCLEOTIDE SEQUENCE [LARGE SCALE GENOMIC DNA]</scope>
    <source>
        <strain evidence="15 16">ARSEF 549</strain>
    </source>
</reference>
<dbReference type="VEuPathDB" id="FungiDB:MAN_06069"/>
<feature type="transmembrane region" description="Helical" evidence="13">
    <location>
        <begin position="109"/>
        <end position="129"/>
    </location>
</feature>
<proteinExistence type="inferred from homology"/>
<evidence type="ECO:0000256" key="7">
    <source>
        <dbReference type="ARBA" id="ARBA00022848"/>
    </source>
</evidence>
<dbReference type="InterPro" id="IPR018506">
    <property type="entry name" value="Cyt_B5_heme-BS"/>
</dbReference>
<dbReference type="HOGENOM" id="CLU_102602_3_2_1"/>
<dbReference type="EMBL" id="AZNF01000007">
    <property type="protein sequence ID" value="KID65058.1"/>
    <property type="molecule type" value="Genomic_DNA"/>
</dbReference>
<evidence type="ECO:0000256" key="11">
    <source>
        <dbReference type="ARBA" id="ARBA00037877"/>
    </source>
</evidence>
<gene>
    <name evidence="15" type="ORF">MAN_06069</name>
</gene>
<evidence type="ECO:0000256" key="8">
    <source>
        <dbReference type="ARBA" id="ARBA00022982"/>
    </source>
</evidence>
<evidence type="ECO:0000256" key="9">
    <source>
        <dbReference type="ARBA" id="ARBA00023004"/>
    </source>
</evidence>
<evidence type="ECO:0000259" key="14">
    <source>
        <dbReference type="PROSITE" id="PS50255"/>
    </source>
</evidence>
<evidence type="ECO:0000256" key="12">
    <source>
        <dbReference type="ARBA" id="ARBA00038168"/>
    </source>
</evidence>
<keyword evidence="5 13" id="KW-0479">Metal-binding</keyword>
<dbReference type="SUPFAM" id="SSF55856">
    <property type="entry name" value="Cytochrome b5-like heme/steroid binding domain"/>
    <property type="match status" value="1"/>
</dbReference>
<dbReference type="InterPro" id="IPR050668">
    <property type="entry name" value="Cytochrome_b5"/>
</dbReference>
<comment type="subcellular location">
    <subcellularLocation>
        <location evidence="1">Endoplasmic reticulum membrane</location>
        <topology evidence="1">Single-pass membrane protein</topology>
        <orientation evidence="1">Cytoplasmic side</orientation>
    </subcellularLocation>
    <subcellularLocation>
        <location evidence="11">Microsome membrane</location>
        <topology evidence="11">Single-pass membrane protein</topology>
        <orientation evidence="11">Cytoplasmic side</orientation>
    </subcellularLocation>
</comment>
<dbReference type="Proteomes" id="UP000031186">
    <property type="component" value="Unassembled WGS sequence"/>
</dbReference>
<organism evidence="15 16">
    <name type="scientific">Metarhizium anisopliae (strain ARSEF 549)</name>
    <dbReference type="NCBI Taxonomy" id="3151832"/>
    <lineage>
        <taxon>Eukaryota</taxon>
        <taxon>Fungi</taxon>
        <taxon>Dikarya</taxon>
        <taxon>Ascomycota</taxon>
        <taxon>Pezizomycotina</taxon>
        <taxon>Sordariomycetes</taxon>
        <taxon>Hypocreomycetidae</taxon>
        <taxon>Hypocreales</taxon>
        <taxon>Clavicipitaceae</taxon>
        <taxon>Metarhizium</taxon>
    </lineage>
</organism>
<evidence type="ECO:0000256" key="1">
    <source>
        <dbReference type="ARBA" id="ARBA00004131"/>
    </source>
</evidence>
<dbReference type="GO" id="GO:0020037">
    <property type="term" value="F:heme binding"/>
    <property type="evidence" value="ECO:0007669"/>
    <property type="project" value="UniProtKB-UniRule"/>
</dbReference>
<protein>
    <submittedName>
        <fullName evidence="15">Cytochrome b5</fullName>
    </submittedName>
</protein>
<feature type="non-terminal residue" evidence="15">
    <location>
        <position position="1"/>
    </location>
</feature>
<dbReference type="AlphaFoldDB" id="A0A0B4F3M8"/>
<feature type="domain" description="Cytochrome b5 heme-binding" evidence="14">
    <location>
        <begin position="2"/>
        <end position="78"/>
    </location>
</feature>
<dbReference type="Gene3D" id="3.10.120.10">
    <property type="entry name" value="Cytochrome b5-like heme/steroid binding domain"/>
    <property type="match status" value="1"/>
</dbReference>
<keyword evidence="3 13" id="KW-0349">Heme</keyword>
<keyword evidence="10 13" id="KW-0472">Membrane</keyword>
<dbReference type="PRINTS" id="PR00363">
    <property type="entry name" value="CYTOCHROMEB5"/>
</dbReference>
<comment type="caution">
    <text evidence="15">The sequence shown here is derived from an EMBL/GenBank/DDBJ whole genome shotgun (WGS) entry which is preliminary data.</text>
</comment>
<keyword evidence="7" id="KW-0492">Microsome</keyword>
<dbReference type="PROSITE" id="PS50255">
    <property type="entry name" value="CYTOCHROME_B5_2"/>
    <property type="match status" value="1"/>
</dbReference>
<name>A0A0B4F3M8_METAF</name>
<dbReference type="PROSITE" id="PS00191">
    <property type="entry name" value="CYTOCHROME_B5_1"/>
    <property type="match status" value="1"/>
</dbReference>
<keyword evidence="6" id="KW-0256">Endoplasmic reticulum</keyword>
<evidence type="ECO:0000256" key="6">
    <source>
        <dbReference type="ARBA" id="ARBA00022824"/>
    </source>
</evidence>
<accession>A0A0B4F3M8</accession>
<keyword evidence="16" id="KW-1185">Reference proteome</keyword>
<keyword evidence="2" id="KW-0813">Transport</keyword>
<evidence type="ECO:0000256" key="2">
    <source>
        <dbReference type="ARBA" id="ARBA00022448"/>
    </source>
</evidence>
<evidence type="ECO:0000256" key="13">
    <source>
        <dbReference type="RuleBase" id="RU362121"/>
    </source>
</evidence>
<keyword evidence="8" id="KW-0249">Electron transport</keyword>
<dbReference type="InterPro" id="IPR001199">
    <property type="entry name" value="Cyt_B5-like_heme/steroid-bd"/>
</dbReference>
<evidence type="ECO:0000256" key="5">
    <source>
        <dbReference type="ARBA" id="ARBA00022723"/>
    </source>
</evidence>
<dbReference type="PANTHER" id="PTHR19359:SF150">
    <property type="entry name" value="CYTOCHROME B5"/>
    <property type="match status" value="1"/>
</dbReference>
<evidence type="ECO:0000256" key="4">
    <source>
        <dbReference type="ARBA" id="ARBA00022692"/>
    </source>
</evidence>
<evidence type="ECO:0000256" key="3">
    <source>
        <dbReference type="ARBA" id="ARBA00022617"/>
    </source>
</evidence>
<dbReference type="InterPro" id="IPR036400">
    <property type="entry name" value="Cyt_B5-like_heme/steroid_sf"/>
</dbReference>
<dbReference type="GO" id="GO:0005789">
    <property type="term" value="C:endoplasmic reticulum membrane"/>
    <property type="evidence" value="ECO:0007669"/>
    <property type="project" value="UniProtKB-SubCell"/>
</dbReference>
<keyword evidence="9 13" id="KW-0408">Iron</keyword>
<dbReference type="Pfam" id="PF00173">
    <property type="entry name" value="Cyt-b5"/>
    <property type="match status" value="1"/>
</dbReference>
<keyword evidence="4 13" id="KW-0812">Transmembrane</keyword>
<dbReference type="OrthoDB" id="260519at2759"/>
<dbReference type="SMART" id="SM01117">
    <property type="entry name" value="Cyt-b5"/>
    <property type="match status" value="1"/>
</dbReference>